<evidence type="ECO:0000256" key="1">
    <source>
        <dbReference type="SAM" id="Phobius"/>
    </source>
</evidence>
<keyword evidence="1" id="KW-0472">Membrane</keyword>
<accession>W6XZ34</accession>
<dbReference type="OrthoDB" id="3695364at2759"/>
<dbReference type="RefSeq" id="XP_007717699.1">
    <property type="nucleotide sequence ID" value="XM_007719509.1"/>
</dbReference>
<proteinExistence type="predicted"/>
<keyword evidence="1" id="KW-1133">Transmembrane helix</keyword>
<dbReference type="KEGG" id="bze:COCCADRAFT_110292"/>
<keyword evidence="1" id="KW-0812">Transmembrane</keyword>
<evidence type="ECO:0000313" key="2">
    <source>
        <dbReference type="EMBL" id="EUC27999.1"/>
    </source>
</evidence>
<dbReference type="HOGENOM" id="CLU_2049290_0_0_1"/>
<dbReference type="GeneID" id="19144071"/>
<dbReference type="EMBL" id="KI964853">
    <property type="protein sequence ID" value="EUC27999.1"/>
    <property type="molecule type" value="Genomic_DNA"/>
</dbReference>
<sequence length="120" mass="13293">MQASLVEILLCVIRTEVVNGYIPLGALSSVTQATQLSYLWSLDFISTFKSPAHKGWRRIVFPLVILTVLPLTSLVGPSSAILMIPRPDTPHIIREDNRYLPNSTNDVYPSSLSRTNGLPM</sequence>
<protein>
    <submittedName>
        <fullName evidence="2">Uncharacterized protein</fullName>
    </submittedName>
</protein>
<dbReference type="AlphaFoldDB" id="W6XZ34"/>
<organism evidence="2 3">
    <name type="scientific">Cochliobolus carbonum (strain 26-R-13)</name>
    <name type="common">Maize leaf spot fungus</name>
    <name type="synonym">Bipolaris zeicola</name>
    <dbReference type="NCBI Taxonomy" id="930089"/>
    <lineage>
        <taxon>Eukaryota</taxon>
        <taxon>Fungi</taxon>
        <taxon>Dikarya</taxon>
        <taxon>Ascomycota</taxon>
        <taxon>Pezizomycotina</taxon>
        <taxon>Dothideomycetes</taxon>
        <taxon>Pleosporomycetidae</taxon>
        <taxon>Pleosporales</taxon>
        <taxon>Pleosporineae</taxon>
        <taxon>Pleosporaceae</taxon>
        <taxon>Bipolaris</taxon>
    </lineage>
</organism>
<feature type="transmembrane region" description="Helical" evidence="1">
    <location>
        <begin position="59"/>
        <end position="84"/>
    </location>
</feature>
<evidence type="ECO:0000313" key="3">
    <source>
        <dbReference type="Proteomes" id="UP000053841"/>
    </source>
</evidence>
<gene>
    <name evidence="2" type="ORF">COCCADRAFT_110292</name>
</gene>
<keyword evidence="3" id="KW-1185">Reference proteome</keyword>
<name>W6XZ34_COCC2</name>
<reference evidence="2 3" key="1">
    <citation type="journal article" date="2013" name="PLoS Genet.">
        <title>Comparative genome structure, secondary metabolite, and effector coding capacity across Cochliobolus pathogens.</title>
        <authorList>
            <person name="Condon B.J."/>
            <person name="Leng Y."/>
            <person name="Wu D."/>
            <person name="Bushley K.E."/>
            <person name="Ohm R.A."/>
            <person name="Otillar R."/>
            <person name="Martin J."/>
            <person name="Schackwitz W."/>
            <person name="Grimwood J."/>
            <person name="MohdZainudin N."/>
            <person name="Xue C."/>
            <person name="Wang R."/>
            <person name="Manning V.A."/>
            <person name="Dhillon B."/>
            <person name="Tu Z.J."/>
            <person name="Steffenson B.J."/>
            <person name="Salamov A."/>
            <person name="Sun H."/>
            <person name="Lowry S."/>
            <person name="LaButti K."/>
            <person name="Han J."/>
            <person name="Copeland A."/>
            <person name="Lindquist E."/>
            <person name="Barry K."/>
            <person name="Schmutz J."/>
            <person name="Baker S.E."/>
            <person name="Ciuffetti L.M."/>
            <person name="Grigoriev I.V."/>
            <person name="Zhong S."/>
            <person name="Turgeon B.G."/>
        </authorList>
    </citation>
    <scope>NUCLEOTIDE SEQUENCE [LARGE SCALE GENOMIC DNA]</scope>
    <source>
        <strain evidence="2 3">26-R-13</strain>
    </source>
</reference>
<dbReference type="Proteomes" id="UP000053841">
    <property type="component" value="Unassembled WGS sequence"/>
</dbReference>